<proteinExistence type="predicted"/>
<dbReference type="eggNOG" id="COG0563">
    <property type="taxonomic scope" value="Bacteria"/>
</dbReference>
<organism evidence="2 3">
    <name type="scientific">Planococcus antarcticus DSM 14505</name>
    <dbReference type="NCBI Taxonomy" id="1185653"/>
    <lineage>
        <taxon>Bacteria</taxon>
        <taxon>Bacillati</taxon>
        <taxon>Bacillota</taxon>
        <taxon>Bacilli</taxon>
        <taxon>Bacillales</taxon>
        <taxon>Caryophanaceae</taxon>
        <taxon>Planococcus</taxon>
    </lineage>
</organism>
<gene>
    <name evidence="2" type="ORF">A1A1_07924</name>
    <name evidence="1" type="ORF">BBH88_12075</name>
</gene>
<dbReference type="PANTHER" id="PTHR37816:SF2">
    <property type="entry name" value="DNA TOPOLOGY MODULATION PROTEIN FLAR-RELATED PROTEIN"/>
    <property type="match status" value="1"/>
</dbReference>
<reference evidence="4" key="2">
    <citation type="submission" date="2016-07" db="EMBL/GenBank/DDBJ databases">
        <authorList>
            <person name="See-Too W.S."/>
        </authorList>
    </citation>
    <scope>NUCLEOTIDE SEQUENCE [LARGE SCALE GENOMIC DNA]</scope>
    <source>
        <strain evidence="4">DSM 14505</strain>
    </source>
</reference>
<keyword evidence="4" id="KW-1185">Reference proteome</keyword>
<dbReference type="EMBL" id="AJYB01000023">
    <property type="protein sequence ID" value="EIM07085.1"/>
    <property type="molecule type" value="Genomic_DNA"/>
</dbReference>
<protein>
    <submittedName>
        <fullName evidence="2">Uncharacterized protein</fullName>
    </submittedName>
</protein>
<dbReference type="Gene3D" id="3.40.50.300">
    <property type="entry name" value="P-loop containing nucleotide triphosphate hydrolases"/>
    <property type="match status" value="1"/>
</dbReference>
<dbReference type="OrthoDB" id="1201990at2"/>
<dbReference type="PANTHER" id="PTHR37816">
    <property type="entry name" value="YALI0E33011P"/>
    <property type="match status" value="1"/>
</dbReference>
<dbReference type="KEGG" id="pana:BBH88_12075"/>
<dbReference type="Proteomes" id="UP000092661">
    <property type="component" value="Chromosome"/>
</dbReference>
<dbReference type="EMBL" id="CP016534">
    <property type="protein sequence ID" value="ANU10991.1"/>
    <property type="molecule type" value="Genomic_DNA"/>
</dbReference>
<dbReference type="AlphaFoldDB" id="A0A1C7DI83"/>
<accession>A0A1C7DI83</accession>
<dbReference type="RefSeq" id="WP_006829580.1">
    <property type="nucleotide sequence ID" value="NZ_AJYB01000023.1"/>
</dbReference>
<dbReference type="Proteomes" id="UP000004725">
    <property type="component" value="Unassembled WGS sequence"/>
</dbReference>
<name>A0A1C7DI83_9BACL</name>
<evidence type="ECO:0000313" key="2">
    <source>
        <dbReference type="EMBL" id="EIM07085.1"/>
    </source>
</evidence>
<evidence type="ECO:0000313" key="4">
    <source>
        <dbReference type="Proteomes" id="UP000092661"/>
    </source>
</evidence>
<dbReference type="InterPro" id="IPR052922">
    <property type="entry name" value="Cytidylate_Kinase-2"/>
</dbReference>
<dbReference type="InterPro" id="IPR027417">
    <property type="entry name" value="P-loop_NTPase"/>
</dbReference>
<dbReference type="SUPFAM" id="SSF52540">
    <property type="entry name" value="P-loop containing nucleoside triphosphate hydrolases"/>
    <property type="match status" value="1"/>
</dbReference>
<evidence type="ECO:0000313" key="3">
    <source>
        <dbReference type="Proteomes" id="UP000004725"/>
    </source>
</evidence>
<sequence>MKIYIIGSVGSGKTTLARKLSALLEIPHFETDNFVWQRQGGADVRRVESSRDGQFFSASHEDVEVCFPVLETKDGEGAVQLQAQFLDAEENVRLEPAPGKVVILKNQQQTKEFIADLVQFYI</sequence>
<reference evidence="2 3" key="1">
    <citation type="journal article" date="2012" name="J. Bacteriol.">
        <title>Genome Sequence of the Antarctic Psychrophile Bacterium Planococcus antarcticus DSM 14505.</title>
        <authorList>
            <person name="Margolles A."/>
            <person name="Gueimonde M."/>
            <person name="Sanchez B."/>
        </authorList>
    </citation>
    <scope>NUCLEOTIDE SEQUENCE [LARGE SCALE GENOMIC DNA]</scope>
    <source>
        <strain evidence="2 3">DSM 14505</strain>
    </source>
</reference>
<reference evidence="1" key="3">
    <citation type="submission" date="2016-10" db="EMBL/GenBank/DDBJ databases">
        <authorList>
            <person name="See-Too W.S."/>
        </authorList>
    </citation>
    <scope>NUCLEOTIDE SEQUENCE</scope>
    <source>
        <strain evidence="1">DSM 14505</strain>
    </source>
</reference>
<evidence type="ECO:0000313" key="1">
    <source>
        <dbReference type="EMBL" id="ANU10991.1"/>
    </source>
</evidence>